<evidence type="ECO:0000313" key="4">
    <source>
        <dbReference type="EMBL" id="PIW66804.1"/>
    </source>
</evidence>
<gene>
    <name evidence="4" type="ORF">COW11_01405</name>
</gene>
<dbReference type="InterPro" id="IPR052341">
    <property type="entry name" value="LOG_family_nucleotidases"/>
</dbReference>
<evidence type="ECO:0000313" key="5">
    <source>
        <dbReference type="Proteomes" id="UP000231267"/>
    </source>
</evidence>
<name>A0A2J0LIY0_9BACT</name>
<dbReference type="EC" id="3.2.2.4" evidence="2"/>
<protein>
    <recommendedName>
        <fullName evidence="3">AMP nucleosidase</fullName>
        <ecNumber evidence="2">3.2.2.4</ecNumber>
    </recommendedName>
    <alternativeName>
        <fullName evidence="3">AMP nucleosidase</fullName>
    </alternativeName>
</protein>
<dbReference type="AlphaFoldDB" id="A0A2J0LIY0"/>
<dbReference type="GO" id="GO:0005829">
    <property type="term" value="C:cytosol"/>
    <property type="evidence" value="ECO:0007669"/>
    <property type="project" value="TreeGrafter"/>
</dbReference>
<accession>A0A2J0LIY0</accession>
<dbReference type="InterPro" id="IPR031100">
    <property type="entry name" value="LOG_fam"/>
</dbReference>
<dbReference type="InterPro" id="IPR005269">
    <property type="entry name" value="LOG"/>
</dbReference>
<dbReference type="NCBIfam" id="TIGR00730">
    <property type="entry name" value="Rossman fold protein, TIGR00730 family"/>
    <property type="match status" value="1"/>
</dbReference>
<dbReference type="GO" id="GO:0008714">
    <property type="term" value="F:AMP nucleosidase activity"/>
    <property type="evidence" value="ECO:0007669"/>
    <property type="project" value="UniProtKB-EC"/>
</dbReference>
<evidence type="ECO:0000256" key="2">
    <source>
        <dbReference type="ARBA" id="ARBA00011985"/>
    </source>
</evidence>
<dbReference type="Proteomes" id="UP000231267">
    <property type="component" value="Unassembled WGS sequence"/>
</dbReference>
<dbReference type="Pfam" id="PF03641">
    <property type="entry name" value="Lysine_decarbox"/>
    <property type="match status" value="1"/>
</dbReference>
<sequence>MSCNMRYKNKKPYKAKDDRINDLIGQIAGNYASGFKESLMRDMLVTIAKIGEECSDPGDMKLINTTLKEFRYAFKVFSKYRHRRKVALFGSARTDKNAKEYKMAELFAKAIAKEGFQVITGSGPGIMEAGNKGAGAVNSFGVNIRVPFEQKPNPYIAEDTKLVNFKYFFARKLIFIKESDATALFPGGFGTMDEGFEVITLFQTGKCRPRPIIMLESKGGTYWKNWLNFVKKSILKDGYISKDELKIFSITNDVNDAVRQIRHFYKNYHSMRYINDITVIRLNNEMPDKVISLIKKGFCDILSSGPEKTPAFELETENNEHLGLPRIKMHFNRHDFGRFRELIDVINSSY</sequence>
<organism evidence="4 5">
    <name type="scientific">Candidatus Taenaricola geysiri</name>
    <dbReference type="NCBI Taxonomy" id="1974752"/>
    <lineage>
        <taxon>Bacteria</taxon>
        <taxon>Pseudomonadati</taxon>
        <taxon>Candidatus Omnitrophota</taxon>
        <taxon>Candidatus Taenaricola</taxon>
    </lineage>
</organism>
<dbReference type="Gene3D" id="3.40.50.450">
    <property type="match status" value="1"/>
</dbReference>
<comment type="catalytic activity">
    <reaction evidence="1">
        <text>AMP + H2O = D-ribose 5-phosphate + adenine</text>
        <dbReference type="Rhea" id="RHEA:20129"/>
        <dbReference type="ChEBI" id="CHEBI:15377"/>
        <dbReference type="ChEBI" id="CHEBI:16708"/>
        <dbReference type="ChEBI" id="CHEBI:78346"/>
        <dbReference type="ChEBI" id="CHEBI:456215"/>
        <dbReference type="EC" id="3.2.2.4"/>
    </reaction>
</comment>
<dbReference type="SUPFAM" id="SSF102405">
    <property type="entry name" value="MCP/YpsA-like"/>
    <property type="match status" value="1"/>
</dbReference>
<comment type="caution">
    <text evidence="4">The sequence shown here is derived from an EMBL/GenBank/DDBJ whole genome shotgun (WGS) entry which is preliminary data.</text>
</comment>
<dbReference type="PANTHER" id="PTHR43393">
    <property type="entry name" value="CYTOKININ RIBOSIDE 5'-MONOPHOSPHATE PHOSPHORIBOHYDROLASE"/>
    <property type="match status" value="1"/>
</dbReference>
<dbReference type="EMBL" id="PFGP01000028">
    <property type="protein sequence ID" value="PIW66804.1"/>
    <property type="molecule type" value="Genomic_DNA"/>
</dbReference>
<evidence type="ECO:0000256" key="3">
    <source>
        <dbReference type="ARBA" id="ARBA00031983"/>
    </source>
</evidence>
<reference evidence="4 5" key="1">
    <citation type="submission" date="2017-09" db="EMBL/GenBank/DDBJ databases">
        <title>Depth-based differentiation of microbial function through sediment-hosted aquifers and enrichment of novel symbionts in the deep terrestrial subsurface.</title>
        <authorList>
            <person name="Probst A.J."/>
            <person name="Ladd B."/>
            <person name="Jarett J.K."/>
            <person name="Geller-Mcgrath D.E."/>
            <person name="Sieber C.M."/>
            <person name="Emerson J.B."/>
            <person name="Anantharaman K."/>
            <person name="Thomas B.C."/>
            <person name="Malmstrom R."/>
            <person name="Stieglmeier M."/>
            <person name="Klingl A."/>
            <person name="Woyke T."/>
            <person name="Ryan C.M."/>
            <person name="Banfield J.F."/>
        </authorList>
    </citation>
    <scope>NUCLEOTIDE SEQUENCE [LARGE SCALE GENOMIC DNA]</scope>
    <source>
        <strain evidence="4">CG12_big_fil_rev_8_21_14_0_65_43_15</strain>
    </source>
</reference>
<dbReference type="PANTHER" id="PTHR43393:SF2">
    <property type="entry name" value="CYTOKININ RIBOSIDE 5'-MONOPHOSPHATE PHOSPHORIBOHYDROLASE"/>
    <property type="match status" value="1"/>
</dbReference>
<evidence type="ECO:0000256" key="1">
    <source>
        <dbReference type="ARBA" id="ARBA00000274"/>
    </source>
</evidence>
<dbReference type="GO" id="GO:0009691">
    <property type="term" value="P:cytokinin biosynthetic process"/>
    <property type="evidence" value="ECO:0007669"/>
    <property type="project" value="InterPro"/>
</dbReference>
<proteinExistence type="predicted"/>